<organism evidence="1 2">
    <name type="scientific">Nocardioides albertanoniae</name>
    <dbReference type="NCBI Taxonomy" id="1175486"/>
    <lineage>
        <taxon>Bacteria</taxon>
        <taxon>Bacillati</taxon>
        <taxon>Actinomycetota</taxon>
        <taxon>Actinomycetes</taxon>
        <taxon>Propionibacteriales</taxon>
        <taxon>Nocardioidaceae</taxon>
        <taxon>Nocardioides</taxon>
    </lineage>
</organism>
<dbReference type="AlphaFoldDB" id="A0A543ACI8"/>
<accession>A0A543ACI8</accession>
<dbReference type="EMBL" id="VFOV01000001">
    <property type="protein sequence ID" value="TQL70292.1"/>
    <property type="molecule type" value="Genomic_DNA"/>
</dbReference>
<reference evidence="1 2" key="1">
    <citation type="submission" date="2019-06" db="EMBL/GenBank/DDBJ databases">
        <title>Sequencing the genomes of 1000 actinobacteria strains.</title>
        <authorList>
            <person name="Klenk H.-P."/>
        </authorList>
    </citation>
    <scope>NUCLEOTIDE SEQUENCE [LARGE SCALE GENOMIC DNA]</scope>
    <source>
        <strain evidence="1 2">DSM 25218</strain>
    </source>
</reference>
<dbReference type="Proteomes" id="UP000320209">
    <property type="component" value="Unassembled WGS sequence"/>
</dbReference>
<comment type="caution">
    <text evidence="1">The sequence shown here is derived from an EMBL/GenBank/DDBJ whole genome shotgun (WGS) entry which is preliminary data.</text>
</comment>
<gene>
    <name evidence="1" type="ORF">FB381_4222</name>
</gene>
<evidence type="ECO:0000313" key="1">
    <source>
        <dbReference type="EMBL" id="TQL70292.1"/>
    </source>
</evidence>
<evidence type="ECO:0000313" key="2">
    <source>
        <dbReference type="Proteomes" id="UP000320209"/>
    </source>
</evidence>
<sequence length="156" mass="17825">MSDHPGSERSGLERQGELMSQIGPMIPERVEGEWTSVVLRRRAVSMYAEQDLIVHRPNGAPETALAARGVSKLLKELRKVMYTPGGGTWLSLEWTIENNLGDWSGRTSFNYDDEPSWQEPLNPAMYGLDLEDFPRDPQNIPAWMRERLDEARRQAK</sequence>
<dbReference type="RefSeq" id="WP_141782072.1">
    <property type="nucleotide sequence ID" value="NZ_VFOV01000001.1"/>
</dbReference>
<name>A0A543ACI8_9ACTN</name>
<dbReference type="InterPro" id="IPR036170">
    <property type="entry name" value="YezG-like_sf"/>
</dbReference>
<proteinExistence type="predicted"/>
<dbReference type="SUPFAM" id="SSF160424">
    <property type="entry name" value="BH3703-like"/>
    <property type="match status" value="1"/>
</dbReference>
<dbReference type="OrthoDB" id="6957847at2"/>
<keyword evidence="2" id="KW-1185">Reference proteome</keyword>
<protein>
    <submittedName>
        <fullName evidence="1">Uncharacterized protein</fullName>
    </submittedName>
</protein>